<evidence type="ECO:0000256" key="3">
    <source>
        <dbReference type="SAM" id="SignalP"/>
    </source>
</evidence>
<comment type="subcellular location">
    <subcellularLocation>
        <location evidence="1">Periplasm</location>
    </subcellularLocation>
</comment>
<dbReference type="STRING" id="1447782.SAMN05444417_3423"/>
<dbReference type="RefSeq" id="WP_073334196.1">
    <property type="nucleotide sequence ID" value="NZ_FQYO01000008.1"/>
</dbReference>
<dbReference type="PANTHER" id="PTHR43649:SF12">
    <property type="entry name" value="DIACETYLCHITOBIOSE BINDING PROTEIN DASA"/>
    <property type="match status" value="1"/>
</dbReference>
<sequence length="415" mass="44127">MTKTLLATTSLAALFGLAGAASAQCTIEGEGSVRILANDFQALHAVVSRATECASDSVEVTTNETTEHKDIQVAALSTDPAAYTVAVVANGSLVPLLNEGLTRPLDDLVAQYGQNLQESQLIRINGEIMAIAFMANSQMLHYRADLLEENGIAVPTTYEELLEASAALREAGVMETPLYASFLPGWDLGEEFINMYMGSGQPFFEDGSAQVAINNEAGIAALEMMKAMTEYMGPDMMTYNSNEAQPYWENEEVAFMTGWGSRTAAFIDENGAVPEIAAATEVVAMPSWGGNGIPATTLWWDGFAMAKNISEEDAAASFQAMMYALSPELVADPEVAGLAAWLVNGYEPQPAAEGVIANMQAGAAPYPMTPYMGLLHTALGDNLAEFLQGQESAEEALEDVEAAYTTAATEAGFIQ</sequence>
<dbReference type="PANTHER" id="PTHR43649">
    <property type="entry name" value="ARABINOSE-BINDING PROTEIN-RELATED"/>
    <property type="match status" value="1"/>
</dbReference>
<dbReference type="Proteomes" id="UP000184292">
    <property type="component" value="Unassembled WGS sequence"/>
</dbReference>
<protein>
    <submittedName>
        <fullName evidence="4">Carbohydrate ABC transporter substrate-binding protein, CUT1 family</fullName>
    </submittedName>
</protein>
<dbReference type="AlphaFoldDB" id="A0A1M6HYC2"/>
<keyword evidence="3" id="KW-0732">Signal</keyword>
<dbReference type="GO" id="GO:0042597">
    <property type="term" value="C:periplasmic space"/>
    <property type="evidence" value="ECO:0007669"/>
    <property type="project" value="UniProtKB-SubCell"/>
</dbReference>
<organism evidence="4 5">
    <name type="scientific">Wenxinia saemankumensis</name>
    <dbReference type="NCBI Taxonomy" id="1447782"/>
    <lineage>
        <taxon>Bacteria</taxon>
        <taxon>Pseudomonadati</taxon>
        <taxon>Pseudomonadota</taxon>
        <taxon>Alphaproteobacteria</taxon>
        <taxon>Rhodobacterales</taxon>
        <taxon>Roseobacteraceae</taxon>
        <taxon>Wenxinia</taxon>
    </lineage>
</organism>
<proteinExistence type="inferred from homology"/>
<dbReference type="InterPro" id="IPR050490">
    <property type="entry name" value="Bact_solute-bd_prot1"/>
</dbReference>
<evidence type="ECO:0000313" key="5">
    <source>
        <dbReference type="Proteomes" id="UP000184292"/>
    </source>
</evidence>
<dbReference type="EMBL" id="FQYO01000008">
    <property type="protein sequence ID" value="SHJ27236.1"/>
    <property type="molecule type" value="Genomic_DNA"/>
</dbReference>
<evidence type="ECO:0000313" key="4">
    <source>
        <dbReference type="EMBL" id="SHJ27236.1"/>
    </source>
</evidence>
<dbReference type="Gene3D" id="3.40.190.10">
    <property type="entry name" value="Periplasmic binding protein-like II"/>
    <property type="match status" value="1"/>
</dbReference>
<dbReference type="OrthoDB" id="7532544at2"/>
<accession>A0A1M6HYC2</accession>
<reference evidence="4 5" key="1">
    <citation type="submission" date="2016-11" db="EMBL/GenBank/DDBJ databases">
        <authorList>
            <person name="Jaros S."/>
            <person name="Januszkiewicz K."/>
            <person name="Wedrychowicz H."/>
        </authorList>
    </citation>
    <scope>NUCLEOTIDE SEQUENCE [LARGE SCALE GENOMIC DNA]</scope>
    <source>
        <strain evidence="4 5">DSM 100565</strain>
    </source>
</reference>
<dbReference type="Pfam" id="PF01547">
    <property type="entry name" value="SBP_bac_1"/>
    <property type="match status" value="1"/>
</dbReference>
<dbReference type="InterPro" id="IPR006059">
    <property type="entry name" value="SBP"/>
</dbReference>
<dbReference type="SUPFAM" id="SSF53850">
    <property type="entry name" value="Periplasmic binding protein-like II"/>
    <property type="match status" value="1"/>
</dbReference>
<gene>
    <name evidence="4" type="ORF">SAMN05444417_3423</name>
</gene>
<name>A0A1M6HYC2_9RHOB</name>
<feature type="signal peptide" evidence="3">
    <location>
        <begin position="1"/>
        <end position="23"/>
    </location>
</feature>
<feature type="chain" id="PRO_5012974584" evidence="3">
    <location>
        <begin position="24"/>
        <end position="415"/>
    </location>
</feature>
<evidence type="ECO:0000256" key="1">
    <source>
        <dbReference type="ARBA" id="ARBA00004418"/>
    </source>
</evidence>
<evidence type="ECO:0000256" key="2">
    <source>
        <dbReference type="ARBA" id="ARBA00008520"/>
    </source>
</evidence>
<comment type="similarity">
    <text evidence="2">Belongs to the bacterial solute-binding protein 1 family.</text>
</comment>
<keyword evidence="5" id="KW-1185">Reference proteome</keyword>